<reference evidence="5 6" key="1">
    <citation type="submission" date="2020-07" db="EMBL/GenBank/DDBJ databases">
        <title>Genomic Encyclopedia of Type Strains, Phase IV (KMG-V): Genome sequencing to study the core and pangenomes of soil and plant-associated prokaryotes.</title>
        <authorList>
            <person name="Whitman W."/>
        </authorList>
    </citation>
    <scope>NUCLEOTIDE SEQUENCE [LARGE SCALE GENOMIC DNA]</scope>
    <source>
        <strain evidence="5 6">X4EP2</strain>
    </source>
</reference>
<feature type="chain" id="PRO_5031441533" evidence="3">
    <location>
        <begin position="26"/>
        <end position="308"/>
    </location>
</feature>
<protein>
    <submittedName>
        <fullName evidence="5">Zn-dependent M28 family amino/carboxypeptidase</fullName>
    </submittedName>
</protein>
<dbReference type="AlphaFoldDB" id="A0A7Y9TT05"/>
<keyword evidence="1" id="KW-0808">Transferase</keyword>
<dbReference type="GO" id="GO:0016603">
    <property type="term" value="F:glutaminyl-peptide cyclotransferase activity"/>
    <property type="evidence" value="ECO:0007669"/>
    <property type="project" value="TreeGrafter"/>
</dbReference>
<proteinExistence type="predicted"/>
<evidence type="ECO:0000256" key="2">
    <source>
        <dbReference type="ARBA" id="ARBA00023315"/>
    </source>
</evidence>
<evidence type="ECO:0000313" key="6">
    <source>
        <dbReference type="Proteomes" id="UP000589520"/>
    </source>
</evidence>
<dbReference type="InterPro" id="IPR007484">
    <property type="entry name" value="Peptidase_M28"/>
</dbReference>
<organism evidence="5 6">
    <name type="scientific">Granulicella arctica</name>
    <dbReference type="NCBI Taxonomy" id="940613"/>
    <lineage>
        <taxon>Bacteria</taxon>
        <taxon>Pseudomonadati</taxon>
        <taxon>Acidobacteriota</taxon>
        <taxon>Terriglobia</taxon>
        <taxon>Terriglobales</taxon>
        <taxon>Acidobacteriaceae</taxon>
        <taxon>Granulicella</taxon>
    </lineage>
</organism>
<evidence type="ECO:0000256" key="3">
    <source>
        <dbReference type="SAM" id="SignalP"/>
    </source>
</evidence>
<name>A0A7Y9TT05_9BACT</name>
<dbReference type="GO" id="GO:0004180">
    <property type="term" value="F:carboxypeptidase activity"/>
    <property type="evidence" value="ECO:0007669"/>
    <property type="project" value="UniProtKB-KW"/>
</dbReference>
<comment type="caution">
    <text evidence="5">The sequence shown here is derived from an EMBL/GenBank/DDBJ whole genome shotgun (WGS) entry which is preliminary data.</text>
</comment>
<dbReference type="Gene3D" id="3.40.630.10">
    <property type="entry name" value="Zn peptidases"/>
    <property type="match status" value="1"/>
</dbReference>
<evidence type="ECO:0000256" key="1">
    <source>
        <dbReference type="ARBA" id="ARBA00022679"/>
    </source>
</evidence>
<keyword evidence="5" id="KW-0645">Protease</keyword>
<feature type="signal peptide" evidence="3">
    <location>
        <begin position="1"/>
        <end position="25"/>
    </location>
</feature>
<gene>
    <name evidence="5" type="ORF">HDF17_001800</name>
</gene>
<sequence length="308" mass="34202">MIFRRMMLPMLVVFCAMSGPAQKSAARFNGQAAYVLNQQYIATAPHRWIGSPGHLKAEEFIQAHFKPEAAKGNFETDNFSANTPVGQLAMKNFIVKYPGKKDGIIVLASHYETNYPLKDINFVGANDGGSTTALLIEIGNYLRAHPPEGYSVWLVFDDGEEAIQSWSNSDSLYGTRHLAAKWSQNGTLQKIKAFLLADMIGDKDLNVDRDANSTPWLLDMLAVAAKNTGHSSFVFKNNTTVEDDHLPFKRRGVPVLDIIDLDYGPPTSEHPEGGFHHTELDTMDKVSAHSLQIAGDLFLEMIHLLNQR</sequence>
<dbReference type="Proteomes" id="UP000589520">
    <property type="component" value="Unassembled WGS sequence"/>
</dbReference>
<evidence type="ECO:0000313" key="5">
    <source>
        <dbReference type="EMBL" id="NYF79513.1"/>
    </source>
</evidence>
<feature type="domain" description="Peptidase M28" evidence="4">
    <location>
        <begin position="92"/>
        <end position="301"/>
    </location>
</feature>
<dbReference type="PANTHER" id="PTHR12283">
    <property type="entry name" value="GLUTAMINYL-PEPTIDE CYCLOTRANSFERASE"/>
    <property type="match status" value="1"/>
</dbReference>
<keyword evidence="5" id="KW-0378">Hydrolase</keyword>
<dbReference type="SUPFAM" id="SSF53187">
    <property type="entry name" value="Zn-dependent exopeptidases"/>
    <property type="match status" value="1"/>
</dbReference>
<evidence type="ECO:0000259" key="4">
    <source>
        <dbReference type="Pfam" id="PF04389"/>
    </source>
</evidence>
<dbReference type="PANTHER" id="PTHR12283:SF6">
    <property type="entry name" value="GLUTAMINYL-PEPTIDE CYCLOTRANSFERASE-RELATED"/>
    <property type="match status" value="1"/>
</dbReference>
<dbReference type="Pfam" id="PF04389">
    <property type="entry name" value="Peptidase_M28"/>
    <property type="match status" value="1"/>
</dbReference>
<dbReference type="GO" id="GO:0008270">
    <property type="term" value="F:zinc ion binding"/>
    <property type="evidence" value="ECO:0007669"/>
    <property type="project" value="TreeGrafter"/>
</dbReference>
<dbReference type="RefSeq" id="WP_246301672.1">
    <property type="nucleotide sequence ID" value="NZ_JACCCW010000001.1"/>
</dbReference>
<keyword evidence="5" id="KW-0121">Carboxypeptidase</keyword>
<keyword evidence="6" id="KW-1185">Reference proteome</keyword>
<dbReference type="InterPro" id="IPR040234">
    <property type="entry name" value="QC/QCL"/>
</dbReference>
<dbReference type="EMBL" id="JACCCW010000001">
    <property type="protein sequence ID" value="NYF79513.1"/>
    <property type="molecule type" value="Genomic_DNA"/>
</dbReference>
<keyword evidence="2" id="KW-0012">Acyltransferase</keyword>
<keyword evidence="3" id="KW-0732">Signal</keyword>
<accession>A0A7Y9TT05</accession>